<protein>
    <submittedName>
        <fullName evidence="1">Uncharacterized protein</fullName>
    </submittedName>
</protein>
<accession>A0A2P8D377</accession>
<dbReference type="AlphaFoldDB" id="A0A2P8D377"/>
<organism evidence="1 2">
    <name type="scientific">Taibaiella chishuiensis</name>
    <dbReference type="NCBI Taxonomy" id="1434707"/>
    <lineage>
        <taxon>Bacteria</taxon>
        <taxon>Pseudomonadati</taxon>
        <taxon>Bacteroidota</taxon>
        <taxon>Chitinophagia</taxon>
        <taxon>Chitinophagales</taxon>
        <taxon>Chitinophagaceae</taxon>
        <taxon>Taibaiella</taxon>
    </lineage>
</organism>
<reference evidence="1 2" key="1">
    <citation type="submission" date="2018-03" db="EMBL/GenBank/DDBJ databases">
        <title>Genomic Encyclopedia of Type Strains, Phase III (KMG-III): the genomes of soil and plant-associated and newly described type strains.</title>
        <authorList>
            <person name="Whitman W."/>
        </authorList>
    </citation>
    <scope>NUCLEOTIDE SEQUENCE [LARGE SCALE GENOMIC DNA]</scope>
    <source>
        <strain evidence="1 2">CGMCC 1.12700</strain>
    </source>
</reference>
<evidence type="ECO:0000313" key="1">
    <source>
        <dbReference type="EMBL" id="PSK91629.1"/>
    </source>
</evidence>
<dbReference type="Proteomes" id="UP000240572">
    <property type="component" value="Unassembled WGS sequence"/>
</dbReference>
<sequence length="64" mass="6753">MKKKTLNLKKLSLAKVTITELNMNQASRAKGGGTMEITACGTCVTNVGTVCLCESRLCTSKLGC</sequence>
<dbReference type="InterPro" id="IPR058238">
    <property type="entry name" value="Lant_leader_dom"/>
</dbReference>
<proteinExistence type="predicted"/>
<dbReference type="RefSeq" id="WP_146146757.1">
    <property type="nucleotide sequence ID" value="NZ_PYGD01000005.1"/>
</dbReference>
<name>A0A2P8D377_9BACT</name>
<comment type="caution">
    <text evidence="1">The sequence shown here is derived from an EMBL/GenBank/DDBJ whole genome shotgun (WGS) entry which is preliminary data.</text>
</comment>
<keyword evidence="2" id="KW-1185">Reference proteome</keyword>
<dbReference type="EMBL" id="PYGD01000005">
    <property type="protein sequence ID" value="PSK91629.1"/>
    <property type="molecule type" value="Genomic_DNA"/>
</dbReference>
<gene>
    <name evidence="1" type="ORF">B0I18_105214</name>
</gene>
<evidence type="ECO:0000313" key="2">
    <source>
        <dbReference type="Proteomes" id="UP000240572"/>
    </source>
</evidence>
<dbReference type="NCBIfam" id="NF038153">
    <property type="entry name" value="lant_leader_L1a"/>
    <property type="match status" value="1"/>
</dbReference>